<dbReference type="Proteomes" id="UP001168990">
    <property type="component" value="Unassembled WGS sequence"/>
</dbReference>
<reference evidence="2" key="2">
    <citation type="submission" date="2023-03" db="EMBL/GenBank/DDBJ databases">
        <authorList>
            <person name="Inwood S.N."/>
            <person name="Skelly J.G."/>
            <person name="Guhlin J."/>
            <person name="Harrop T.W.R."/>
            <person name="Goldson S.G."/>
            <person name="Dearden P.K."/>
        </authorList>
    </citation>
    <scope>NUCLEOTIDE SEQUENCE</scope>
    <source>
        <strain evidence="2">Irish</strain>
        <tissue evidence="2">Whole body</tissue>
    </source>
</reference>
<evidence type="ECO:0000313" key="3">
    <source>
        <dbReference type="Proteomes" id="UP001168990"/>
    </source>
</evidence>
<dbReference type="AlphaFoldDB" id="A0AA39FWS0"/>
<keyword evidence="3" id="KW-1185">Reference proteome</keyword>
<dbReference type="EMBL" id="JAQQBS010000001">
    <property type="protein sequence ID" value="KAK0176900.1"/>
    <property type="molecule type" value="Genomic_DNA"/>
</dbReference>
<proteinExistence type="predicted"/>
<protein>
    <submittedName>
        <fullName evidence="2">Uncharacterized protein</fullName>
    </submittedName>
</protein>
<feature type="region of interest" description="Disordered" evidence="1">
    <location>
        <begin position="140"/>
        <end position="163"/>
    </location>
</feature>
<accession>A0AA39FWS0</accession>
<gene>
    <name evidence="2" type="ORF">PV328_000998</name>
</gene>
<organism evidence="2 3">
    <name type="scientific">Microctonus aethiopoides</name>
    <dbReference type="NCBI Taxonomy" id="144406"/>
    <lineage>
        <taxon>Eukaryota</taxon>
        <taxon>Metazoa</taxon>
        <taxon>Ecdysozoa</taxon>
        <taxon>Arthropoda</taxon>
        <taxon>Hexapoda</taxon>
        <taxon>Insecta</taxon>
        <taxon>Pterygota</taxon>
        <taxon>Neoptera</taxon>
        <taxon>Endopterygota</taxon>
        <taxon>Hymenoptera</taxon>
        <taxon>Apocrita</taxon>
        <taxon>Ichneumonoidea</taxon>
        <taxon>Braconidae</taxon>
        <taxon>Euphorinae</taxon>
        <taxon>Microctonus</taxon>
    </lineage>
</organism>
<sequence>MYNDAGEIGRLWLEFPSITTGEKIRKKVAASIQRQNLSRLAVPIERRTCSIPLVPNKTVVISFVYVPNFDLIAKFKRNIRAGGVAIYHNSNVSTHIITPQIDITTKQNQSLSVVHISNVGKMCVCHSTFADGQMIHSDAGNNRYNSHKSRSSSASRLTIAKEE</sequence>
<reference evidence="2" key="1">
    <citation type="journal article" date="2023" name="bioRxiv">
        <title>Scaffold-level genome assemblies of two parasitoid biocontrol wasps reveal the parthenogenesis mechanism and an associated novel virus.</title>
        <authorList>
            <person name="Inwood S."/>
            <person name="Skelly J."/>
            <person name="Guhlin J."/>
            <person name="Harrop T."/>
            <person name="Goldson S."/>
            <person name="Dearden P."/>
        </authorList>
    </citation>
    <scope>NUCLEOTIDE SEQUENCE</scope>
    <source>
        <strain evidence="2">Irish</strain>
        <tissue evidence="2">Whole body</tissue>
    </source>
</reference>
<evidence type="ECO:0000256" key="1">
    <source>
        <dbReference type="SAM" id="MobiDB-lite"/>
    </source>
</evidence>
<name>A0AA39FWS0_9HYME</name>
<comment type="caution">
    <text evidence="2">The sequence shown here is derived from an EMBL/GenBank/DDBJ whole genome shotgun (WGS) entry which is preliminary data.</text>
</comment>
<evidence type="ECO:0000313" key="2">
    <source>
        <dbReference type="EMBL" id="KAK0176900.1"/>
    </source>
</evidence>